<evidence type="ECO:0008006" key="3">
    <source>
        <dbReference type="Google" id="ProtNLM"/>
    </source>
</evidence>
<evidence type="ECO:0000313" key="1">
    <source>
        <dbReference type="EMBL" id="NBG66878.1"/>
    </source>
</evidence>
<reference evidence="1 2" key="1">
    <citation type="submission" date="2019-12" db="EMBL/GenBank/DDBJ databases">
        <authorList>
            <person name="Zhao J."/>
        </authorList>
    </citation>
    <scope>NUCLEOTIDE SEQUENCE [LARGE SCALE GENOMIC DNA]</scope>
    <source>
        <strain evidence="1 2">S-15</strain>
    </source>
</reference>
<keyword evidence="2" id="KW-1185">Reference proteome</keyword>
<evidence type="ECO:0000313" key="2">
    <source>
        <dbReference type="Proteomes" id="UP000470771"/>
    </source>
</evidence>
<comment type="caution">
    <text evidence="1">The sequence shown here is derived from an EMBL/GenBank/DDBJ whole genome shotgun (WGS) entry which is preliminary data.</text>
</comment>
<protein>
    <recommendedName>
        <fullName evidence="3">Lipoprotein</fullName>
    </recommendedName>
</protein>
<dbReference type="EMBL" id="WWNE01000012">
    <property type="protein sequence ID" value="NBG66878.1"/>
    <property type="molecule type" value="Genomic_DNA"/>
</dbReference>
<sequence>MNRLLFILATTLFISCQSETELFDDLNEMAEFGRNYELTLIQSGKENGFLEPMGEYSLFKMDSIDFQNLESSILKNDRFEEGTFYFNLELNDYIYKNDLDIINMSKSLITENKFDKIYYLYLLSDRKTIAVCKVNY</sequence>
<name>A0A6N9NJL6_9FLAO</name>
<organism evidence="1 2">
    <name type="scientific">Acidiluteibacter ferrifornacis</name>
    <dbReference type="NCBI Taxonomy" id="2692424"/>
    <lineage>
        <taxon>Bacteria</taxon>
        <taxon>Pseudomonadati</taxon>
        <taxon>Bacteroidota</taxon>
        <taxon>Flavobacteriia</taxon>
        <taxon>Flavobacteriales</taxon>
        <taxon>Cryomorphaceae</taxon>
        <taxon>Acidiluteibacter</taxon>
    </lineage>
</organism>
<accession>A0A6N9NJL6</accession>
<proteinExistence type="predicted"/>
<gene>
    <name evidence="1" type="ORF">GQN54_12190</name>
</gene>
<dbReference type="AlphaFoldDB" id="A0A6N9NJL6"/>
<dbReference type="RefSeq" id="WP_160633835.1">
    <property type="nucleotide sequence ID" value="NZ_WWNE01000012.1"/>
</dbReference>
<dbReference type="PROSITE" id="PS51257">
    <property type="entry name" value="PROKAR_LIPOPROTEIN"/>
    <property type="match status" value="1"/>
</dbReference>
<dbReference type="Proteomes" id="UP000470771">
    <property type="component" value="Unassembled WGS sequence"/>
</dbReference>